<sequence>MSEKLYLSIADPCHEDWNKMTPVEQGRFCSSCQKNVVDFTMQTDEEIISFFNNYNGSACGRFTDDQLDRPIQKIELKPASSFLKYAAGLLLPAFLFATKAKGQFKEQVPKQANKTVCLPSSETAKEQVIVIGGYSTSRQQKILFISGSVIDEITKEPLAGVSIMIKGTNQGVVTNEKGLYSIYLPSKKSELQFSSIGYEMKEIKASELKRANEAIVKMKAATVDMLGVIVVGYQTRRMGGMTGAVSIITRSRVSILDTLLPAKVKVYPNPVAATGTINISFPDVKPGQYQIRLLNATGQLFYSFQKQISGRGETEQIHLSSNMTAGMYVLQVLDEQKKLVQTTKLSVQ</sequence>
<keyword evidence="2" id="KW-0121">Carboxypeptidase</keyword>
<dbReference type="InterPro" id="IPR008969">
    <property type="entry name" value="CarboxyPept-like_regulatory"/>
</dbReference>
<dbReference type="NCBIfam" id="TIGR04183">
    <property type="entry name" value="Por_Secre_tail"/>
    <property type="match status" value="1"/>
</dbReference>
<organism evidence="2 3">
    <name type="scientific">Lacibacter sediminis</name>
    <dbReference type="NCBI Taxonomy" id="2760713"/>
    <lineage>
        <taxon>Bacteria</taxon>
        <taxon>Pseudomonadati</taxon>
        <taxon>Bacteroidota</taxon>
        <taxon>Chitinophagia</taxon>
        <taxon>Chitinophagales</taxon>
        <taxon>Chitinophagaceae</taxon>
        <taxon>Lacibacter</taxon>
    </lineage>
</organism>
<dbReference type="Gene3D" id="2.60.40.1120">
    <property type="entry name" value="Carboxypeptidase-like, regulatory domain"/>
    <property type="match status" value="1"/>
</dbReference>
<reference evidence="3" key="1">
    <citation type="submission" date="2020-08" db="EMBL/GenBank/DDBJ databases">
        <title>Lacibacter sp. S13-6-6 genome sequencing.</title>
        <authorList>
            <person name="Jin L."/>
        </authorList>
    </citation>
    <scope>NUCLEOTIDE SEQUENCE [LARGE SCALE GENOMIC DNA]</scope>
    <source>
        <strain evidence="3">S13-6-6</strain>
    </source>
</reference>
<name>A0A7G5XBY1_9BACT</name>
<dbReference type="GO" id="GO:0004180">
    <property type="term" value="F:carboxypeptidase activity"/>
    <property type="evidence" value="ECO:0007669"/>
    <property type="project" value="UniProtKB-KW"/>
</dbReference>
<accession>A0A7G5XBY1</accession>
<keyword evidence="3" id="KW-1185">Reference proteome</keyword>
<dbReference type="SUPFAM" id="SSF49464">
    <property type="entry name" value="Carboxypeptidase regulatory domain-like"/>
    <property type="match status" value="1"/>
</dbReference>
<gene>
    <name evidence="2" type="ORF">H4075_12890</name>
</gene>
<dbReference type="RefSeq" id="WP_182801250.1">
    <property type="nucleotide sequence ID" value="NZ_CP060007.1"/>
</dbReference>
<protein>
    <submittedName>
        <fullName evidence="2">Carboxypeptidase-like regulatory domain-containing protein</fullName>
    </submittedName>
</protein>
<dbReference type="Proteomes" id="UP000515344">
    <property type="component" value="Chromosome"/>
</dbReference>
<dbReference type="InterPro" id="IPR026444">
    <property type="entry name" value="Secre_tail"/>
</dbReference>
<dbReference type="Pfam" id="PF13715">
    <property type="entry name" value="CarbopepD_reg_2"/>
    <property type="match status" value="1"/>
</dbReference>
<dbReference type="AlphaFoldDB" id="A0A7G5XBY1"/>
<feature type="domain" description="Secretion system C-terminal sorting" evidence="1">
    <location>
        <begin position="266"/>
        <end position="340"/>
    </location>
</feature>
<evidence type="ECO:0000313" key="2">
    <source>
        <dbReference type="EMBL" id="QNA42984.1"/>
    </source>
</evidence>
<keyword evidence="2" id="KW-0378">Hydrolase</keyword>
<keyword evidence="2" id="KW-0645">Protease</keyword>
<proteinExistence type="predicted"/>
<dbReference type="EMBL" id="CP060007">
    <property type="protein sequence ID" value="QNA42984.1"/>
    <property type="molecule type" value="Genomic_DNA"/>
</dbReference>
<dbReference type="KEGG" id="lacs:H4075_12890"/>
<dbReference type="Pfam" id="PF18962">
    <property type="entry name" value="Por_Secre_tail"/>
    <property type="match status" value="1"/>
</dbReference>
<evidence type="ECO:0000259" key="1">
    <source>
        <dbReference type="Pfam" id="PF18962"/>
    </source>
</evidence>
<evidence type="ECO:0000313" key="3">
    <source>
        <dbReference type="Proteomes" id="UP000515344"/>
    </source>
</evidence>